<dbReference type="PANTHER" id="PTHR21206">
    <property type="entry name" value="SLD5 PROTEIN"/>
    <property type="match status" value="1"/>
</dbReference>
<evidence type="ECO:0000256" key="4">
    <source>
        <dbReference type="ARBA" id="ARBA00022705"/>
    </source>
</evidence>
<name>A0A7S3NJX6_9STRA</name>
<organism evidence="8">
    <name type="scientific">Aureoumbra lagunensis</name>
    <dbReference type="NCBI Taxonomy" id="44058"/>
    <lineage>
        <taxon>Eukaryota</taxon>
        <taxon>Sar</taxon>
        <taxon>Stramenopiles</taxon>
        <taxon>Ochrophyta</taxon>
        <taxon>Pelagophyceae</taxon>
        <taxon>Pelagomonadales</taxon>
        <taxon>Aureoumbra</taxon>
    </lineage>
</organism>
<evidence type="ECO:0000259" key="7">
    <source>
        <dbReference type="Pfam" id="PF16922"/>
    </source>
</evidence>
<evidence type="ECO:0000256" key="2">
    <source>
        <dbReference type="ARBA" id="ARBA00008187"/>
    </source>
</evidence>
<evidence type="ECO:0000256" key="3">
    <source>
        <dbReference type="ARBA" id="ARBA00014804"/>
    </source>
</evidence>
<evidence type="ECO:0000256" key="5">
    <source>
        <dbReference type="ARBA" id="ARBA00023242"/>
    </source>
</evidence>
<dbReference type="GO" id="GO:0000727">
    <property type="term" value="P:double-strand break repair via break-induced replication"/>
    <property type="evidence" value="ECO:0007669"/>
    <property type="project" value="TreeGrafter"/>
</dbReference>
<dbReference type="EMBL" id="HBIJ01004425">
    <property type="protein sequence ID" value="CAE0362389.1"/>
    <property type="molecule type" value="Transcribed_RNA"/>
</dbReference>
<dbReference type="CDD" id="cd11711">
    <property type="entry name" value="GINS_A_Sld5"/>
    <property type="match status" value="1"/>
</dbReference>
<feature type="domain" description="GINS subunit" evidence="6">
    <location>
        <begin position="105"/>
        <end position="179"/>
    </location>
</feature>
<dbReference type="GO" id="GO:0006261">
    <property type="term" value="P:DNA-templated DNA replication"/>
    <property type="evidence" value="ECO:0007669"/>
    <property type="project" value="InterPro"/>
</dbReference>
<feature type="domain" description="DNA replication complex GINS protein SLD5 C-terminal" evidence="7">
    <location>
        <begin position="217"/>
        <end position="272"/>
    </location>
</feature>
<evidence type="ECO:0000256" key="1">
    <source>
        <dbReference type="ARBA" id="ARBA00004123"/>
    </source>
</evidence>
<evidence type="ECO:0000313" key="8">
    <source>
        <dbReference type="EMBL" id="CAE0362389.1"/>
    </source>
</evidence>
<dbReference type="SUPFAM" id="SSF160059">
    <property type="entry name" value="PriA/YqbF domain"/>
    <property type="match status" value="1"/>
</dbReference>
<keyword evidence="4" id="KW-0235">DNA replication</keyword>
<dbReference type="CDD" id="cd21692">
    <property type="entry name" value="GINS_B_Sld5"/>
    <property type="match status" value="1"/>
</dbReference>
<comment type="subcellular location">
    <subcellularLocation>
        <location evidence="1">Nucleus</location>
    </subcellularLocation>
</comment>
<dbReference type="PANTHER" id="PTHR21206:SF0">
    <property type="entry name" value="DNA REPLICATION COMPLEX GINS PROTEIN SLD5"/>
    <property type="match status" value="1"/>
</dbReference>
<accession>A0A7S3NJX6</accession>
<proteinExistence type="inferred from homology"/>
<dbReference type="SUPFAM" id="SSF158573">
    <property type="entry name" value="GINS helical bundle-like"/>
    <property type="match status" value="1"/>
</dbReference>
<evidence type="ECO:0000259" key="6">
    <source>
        <dbReference type="Pfam" id="PF05916"/>
    </source>
</evidence>
<dbReference type="Pfam" id="PF16922">
    <property type="entry name" value="SLD5_C"/>
    <property type="match status" value="1"/>
</dbReference>
<dbReference type="InterPro" id="IPR036224">
    <property type="entry name" value="GINS_bundle-like_dom_sf"/>
</dbReference>
<reference evidence="8" key="1">
    <citation type="submission" date="2021-01" db="EMBL/GenBank/DDBJ databases">
        <authorList>
            <person name="Corre E."/>
            <person name="Pelletier E."/>
            <person name="Niang G."/>
            <person name="Scheremetjew M."/>
            <person name="Finn R."/>
            <person name="Kale V."/>
            <person name="Holt S."/>
            <person name="Cochrane G."/>
            <person name="Meng A."/>
            <person name="Brown T."/>
            <person name="Cohen L."/>
        </authorList>
    </citation>
    <scope>NUCLEOTIDE SEQUENCE</scope>
    <source>
        <strain evidence="8">CCMP1510</strain>
    </source>
</reference>
<dbReference type="Gene3D" id="3.40.5.60">
    <property type="match status" value="1"/>
</dbReference>
<dbReference type="GO" id="GO:0000811">
    <property type="term" value="C:GINS complex"/>
    <property type="evidence" value="ECO:0007669"/>
    <property type="project" value="TreeGrafter"/>
</dbReference>
<gene>
    <name evidence="8" type="ORF">ALAG00032_LOCUS3130</name>
</gene>
<comment type="similarity">
    <text evidence="2">Belongs to the GINS4/SLD5 family.</text>
</comment>
<sequence>MFEDEEDDAAYSVPIRQNAEVMEDSNEKMPMMPMGMPGANEEIPDNVDEVGVVRAEWNPRYQELIRAWQSEENGPEILEWKDDLYKELFNLVEQQEAMIQATLSDTNATAEDSLFVAPLYQADVARVKFVLAAYVRARLIKLQKCAGYIAKDPDVWARLSEHEQTFINKYLDLLYQHHRASFVYDLPKEYGGTDKPLDDLDGNNPQASLALEITSPPDLEAYVFIRCLTEVGDVHVGDEHINDTAYFAEGDMHIVRYGLIRHLILQGDVELV</sequence>
<dbReference type="Pfam" id="PF05916">
    <property type="entry name" value="Sld5"/>
    <property type="match status" value="1"/>
</dbReference>
<dbReference type="InterPro" id="IPR008591">
    <property type="entry name" value="GINS_Sld5"/>
</dbReference>
<dbReference type="Gene3D" id="1.20.58.1030">
    <property type="match status" value="1"/>
</dbReference>
<dbReference type="InterPro" id="IPR038749">
    <property type="entry name" value="Sld5_GINS_A"/>
</dbReference>
<dbReference type="InterPro" id="IPR031633">
    <property type="entry name" value="SLD5_C"/>
</dbReference>
<keyword evidence="5" id="KW-0539">Nucleus</keyword>
<protein>
    <recommendedName>
        <fullName evidence="3">DNA replication complex GINS protein SLD5</fullName>
    </recommendedName>
</protein>
<dbReference type="AlphaFoldDB" id="A0A7S3NJX6"/>
<dbReference type="InterPro" id="IPR021151">
    <property type="entry name" value="GINS_A"/>
</dbReference>